<evidence type="ECO:0000313" key="3">
    <source>
        <dbReference type="Proteomes" id="UP000265520"/>
    </source>
</evidence>
<evidence type="ECO:0000313" key="2">
    <source>
        <dbReference type="EMBL" id="MCI86459.1"/>
    </source>
</evidence>
<dbReference type="EMBL" id="LXQA011141249">
    <property type="protein sequence ID" value="MCI86459.1"/>
    <property type="molecule type" value="Genomic_DNA"/>
</dbReference>
<feature type="non-terminal residue" evidence="2">
    <location>
        <position position="1"/>
    </location>
</feature>
<comment type="caution">
    <text evidence="2">The sequence shown here is derived from an EMBL/GenBank/DDBJ whole genome shotgun (WGS) entry which is preliminary data.</text>
</comment>
<name>A0A392VGM1_9FABA</name>
<feature type="chain" id="PRO_5017381235" evidence="1">
    <location>
        <begin position="33"/>
        <end position="46"/>
    </location>
</feature>
<feature type="signal peptide" evidence="1">
    <location>
        <begin position="1"/>
        <end position="32"/>
    </location>
</feature>
<keyword evidence="1" id="KW-0732">Signal</keyword>
<organism evidence="2 3">
    <name type="scientific">Trifolium medium</name>
    <dbReference type="NCBI Taxonomy" id="97028"/>
    <lineage>
        <taxon>Eukaryota</taxon>
        <taxon>Viridiplantae</taxon>
        <taxon>Streptophyta</taxon>
        <taxon>Embryophyta</taxon>
        <taxon>Tracheophyta</taxon>
        <taxon>Spermatophyta</taxon>
        <taxon>Magnoliopsida</taxon>
        <taxon>eudicotyledons</taxon>
        <taxon>Gunneridae</taxon>
        <taxon>Pentapetalae</taxon>
        <taxon>rosids</taxon>
        <taxon>fabids</taxon>
        <taxon>Fabales</taxon>
        <taxon>Fabaceae</taxon>
        <taxon>Papilionoideae</taxon>
        <taxon>50 kb inversion clade</taxon>
        <taxon>NPAAA clade</taxon>
        <taxon>Hologalegina</taxon>
        <taxon>IRL clade</taxon>
        <taxon>Trifolieae</taxon>
        <taxon>Trifolium</taxon>
    </lineage>
</organism>
<protein>
    <submittedName>
        <fullName evidence="2">Uncharacterized protein</fullName>
    </submittedName>
</protein>
<evidence type="ECO:0000256" key="1">
    <source>
        <dbReference type="SAM" id="SignalP"/>
    </source>
</evidence>
<accession>A0A392VGM1</accession>
<proteinExistence type="predicted"/>
<dbReference type="AlphaFoldDB" id="A0A392VGM1"/>
<sequence>GPHVPMKKPHVRRVRRFLAVLLMVLDSEFGGGYDGVDEVLICSLEV</sequence>
<keyword evidence="3" id="KW-1185">Reference proteome</keyword>
<dbReference type="Proteomes" id="UP000265520">
    <property type="component" value="Unassembled WGS sequence"/>
</dbReference>
<reference evidence="2 3" key="1">
    <citation type="journal article" date="2018" name="Front. Plant Sci.">
        <title>Red Clover (Trifolium pratense) and Zigzag Clover (T. medium) - A Picture of Genomic Similarities and Differences.</title>
        <authorList>
            <person name="Dluhosova J."/>
            <person name="Istvanek J."/>
            <person name="Nedelnik J."/>
            <person name="Repkova J."/>
        </authorList>
    </citation>
    <scope>NUCLEOTIDE SEQUENCE [LARGE SCALE GENOMIC DNA]</scope>
    <source>
        <strain evidence="3">cv. 10/8</strain>
        <tissue evidence="2">Leaf</tissue>
    </source>
</reference>